<gene>
    <name evidence="2" type="ORF">KDA27_19210</name>
</gene>
<protein>
    <recommendedName>
        <fullName evidence="4">Glycosyltransferase RgtA/B/C/D-like domain-containing protein</fullName>
    </recommendedName>
</protein>
<comment type="caution">
    <text evidence="2">The sequence shown here is derived from an EMBL/GenBank/DDBJ whole genome shotgun (WGS) entry which is preliminary data.</text>
</comment>
<accession>A0A956NFC0</accession>
<reference evidence="2" key="1">
    <citation type="submission" date="2020-04" db="EMBL/GenBank/DDBJ databases">
        <authorList>
            <person name="Zhang T."/>
        </authorList>
    </citation>
    <scope>NUCLEOTIDE SEQUENCE</scope>
    <source>
        <strain evidence="2">HKST-UBA02</strain>
    </source>
</reference>
<sequence>MSKSTFRIVLFLSILVRGVLGFLPGYGPDIVQMKSWALMSAKEGISSVFDTTTYDYPPLFILLVRPIGEAYLGMHPEIASASVRRGDGDVLVFRTSEGVTFRHPTPRTLAHSPRPMRPLPGDRLFTFLIKFPALLFDFVIAAALYWLVAFRASWGPERRTLESGRVAAVLWLCNPAVLWDTAYWGLPDSIHSAFALLAVGIAGSVLDGSALDGSAPVGSEEGRARSEPSARLWFLAGGALAAGV</sequence>
<dbReference type="EMBL" id="JAGQHS010000130">
    <property type="protein sequence ID" value="MCA9757929.1"/>
    <property type="molecule type" value="Genomic_DNA"/>
</dbReference>
<evidence type="ECO:0000313" key="3">
    <source>
        <dbReference type="Proteomes" id="UP000739538"/>
    </source>
</evidence>
<feature type="non-terminal residue" evidence="2">
    <location>
        <position position="244"/>
    </location>
</feature>
<dbReference type="AlphaFoldDB" id="A0A956NFC0"/>
<keyword evidence="1" id="KW-1133">Transmembrane helix</keyword>
<evidence type="ECO:0008006" key="4">
    <source>
        <dbReference type="Google" id="ProtNLM"/>
    </source>
</evidence>
<evidence type="ECO:0000313" key="2">
    <source>
        <dbReference type="EMBL" id="MCA9757929.1"/>
    </source>
</evidence>
<keyword evidence="1" id="KW-0472">Membrane</keyword>
<proteinExistence type="predicted"/>
<evidence type="ECO:0000256" key="1">
    <source>
        <dbReference type="SAM" id="Phobius"/>
    </source>
</evidence>
<dbReference type="Proteomes" id="UP000739538">
    <property type="component" value="Unassembled WGS sequence"/>
</dbReference>
<organism evidence="2 3">
    <name type="scientific">Eiseniibacteriota bacterium</name>
    <dbReference type="NCBI Taxonomy" id="2212470"/>
    <lineage>
        <taxon>Bacteria</taxon>
        <taxon>Candidatus Eiseniibacteriota</taxon>
    </lineage>
</organism>
<keyword evidence="1" id="KW-0812">Transmembrane</keyword>
<reference evidence="2" key="2">
    <citation type="journal article" date="2021" name="Microbiome">
        <title>Successional dynamics and alternative stable states in a saline activated sludge microbial community over 9 years.</title>
        <authorList>
            <person name="Wang Y."/>
            <person name="Ye J."/>
            <person name="Ju F."/>
            <person name="Liu L."/>
            <person name="Boyd J.A."/>
            <person name="Deng Y."/>
            <person name="Parks D.H."/>
            <person name="Jiang X."/>
            <person name="Yin X."/>
            <person name="Woodcroft B.J."/>
            <person name="Tyson G.W."/>
            <person name="Hugenholtz P."/>
            <person name="Polz M.F."/>
            <person name="Zhang T."/>
        </authorList>
    </citation>
    <scope>NUCLEOTIDE SEQUENCE</scope>
    <source>
        <strain evidence="2">HKST-UBA02</strain>
    </source>
</reference>
<feature type="transmembrane region" description="Helical" evidence="1">
    <location>
        <begin position="124"/>
        <end position="148"/>
    </location>
</feature>
<name>A0A956NFC0_UNCEI</name>